<dbReference type="Proteomes" id="UP001271007">
    <property type="component" value="Unassembled WGS sequence"/>
</dbReference>
<sequence length="199" mass="21896">MDNAIMSNVTALTASTAPITPTAPTAQDLNIAKPPTRFQDLPTEIHDKIFVEAIATIREEMTGPHLSPPSDASEAIYGPSCQPFHLLAPTLSTLYKGFGDKFDKDYLLDARGTYGPSSRRVRRQLQIAYGTFELHPDLEKHVRSLKVGWTNFFVDEESKKADDVKEALEDIIEGCKKWVTLTIVESNQGSSIVRSSGSG</sequence>
<reference evidence="1" key="1">
    <citation type="submission" date="2023-04" db="EMBL/GenBank/DDBJ databases">
        <title>Black Yeasts Isolated from many extreme environments.</title>
        <authorList>
            <person name="Coleine C."/>
            <person name="Stajich J.E."/>
            <person name="Selbmann L."/>
        </authorList>
    </citation>
    <scope>NUCLEOTIDE SEQUENCE</scope>
    <source>
        <strain evidence="1">CCFEE 5312</strain>
    </source>
</reference>
<evidence type="ECO:0000313" key="1">
    <source>
        <dbReference type="EMBL" id="KAK3050362.1"/>
    </source>
</evidence>
<organism evidence="1 2">
    <name type="scientific">Extremus antarcticus</name>
    <dbReference type="NCBI Taxonomy" id="702011"/>
    <lineage>
        <taxon>Eukaryota</taxon>
        <taxon>Fungi</taxon>
        <taxon>Dikarya</taxon>
        <taxon>Ascomycota</taxon>
        <taxon>Pezizomycotina</taxon>
        <taxon>Dothideomycetes</taxon>
        <taxon>Dothideomycetidae</taxon>
        <taxon>Mycosphaerellales</taxon>
        <taxon>Extremaceae</taxon>
        <taxon>Extremus</taxon>
    </lineage>
</organism>
<name>A0AAJ0G6Y1_9PEZI</name>
<accession>A0AAJ0G6Y1</accession>
<dbReference type="AlphaFoldDB" id="A0AAJ0G6Y1"/>
<proteinExistence type="predicted"/>
<comment type="caution">
    <text evidence="1">The sequence shown here is derived from an EMBL/GenBank/DDBJ whole genome shotgun (WGS) entry which is preliminary data.</text>
</comment>
<evidence type="ECO:0000313" key="2">
    <source>
        <dbReference type="Proteomes" id="UP001271007"/>
    </source>
</evidence>
<dbReference type="EMBL" id="JAWDJX010000033">
    <property type="protein sequence ID" value="KAK3050362.1"/>
    <property type="molecule type" value="Genomic_DNA"/>
</dbReference>
<protein>
    <submittedName>
        <fullName evidence="1">Uncharacterized protein</fullName>
    </submittedName>
</protein>
<gene>
    <name evidence="1" type="ORF">LTR09_008512</name>
</gene>
<keyword evidence="2" id="KW-1185">Reference proteome</keyword>